<dbReference type="Proteomes" id="UP000008909">
    <property type="component" value="Unassembled WGS sequence"/>
</dbReference>
<reference key="2">
    <citation type="submission" date="2011-10" db="EMBL/GenBank/DDBJ databases">
        <title>The genome and transcriptome sequence of Clonorchis sinensis provide insights into the carcinogenic liver fluke.</title>
        <authorList>
            <person name="Wang X."/>
            <person name="Huang Y."/>
            <person name="Chen W."/>
            <person name="Liu H."/>
            <person name="Guo L."/>
            <person name="Chen Y."/>
            <person name="Luo F."/>
            <person name="Zhou W."/>
            <person name="Sun J."/>
            <person name="Mao Q."/>
            <person name="Liang P."/>
            <person name="Zhou C."/>
            <person name="Tian Y."/>
            <person name="Men J."/>
            <person name="Lv X."/>
            <person name="Huang L."/>
            <person name="Zhou J."/>
            <person name="Hu Y."/>
            <person name="Li R."/>
            <person name="Zhang F."/>
            <person name="Lei H."/>
            <person name="Li X."/>
            <person name="Hu X."/>
            <person name="Liang C."/>
            <person name="Xu J."/>
            <person name="Wu Z."/>
            <person name="Yu X."/>
        </authorList>
    </citation>
    <scope>NUCLEOTIDE SEQUENCE</scope>
    <source>
        <strain>Henan</strain>
    </source>
</reference>
<accession>G7YLA7</accession>
<protein>
    <submittedName>
        <fullName evidence="1">Uncharacterized protein</fullName>
    </submittedName>
</protein>
<keyword evidence="2" id="KW-1185">Reference proteome</keyword>
<evidence type="ECO:0000313" key="1">
    <source>
        <dbReference type="EMBL" id="GAA53738.1"/>
    </source>
</evidence>
<dbReference type="AlphaFoldDB" id="G7YLA7"/>
<gene>
    <name evidence="1" type="ORF">CLF_110934</name>
</gene>
<evidence type="ECO:0000313" key="2">
    <source>
        <dbReference type="Proteomes" id="UP000008909"/>
    </source>
</evidence>
<sequence>MVGDIEYGYERDGPSLTIGLLFVRIHDGVLATYMPDYYDDLTALGRVCANKQNDQDGVFRIIGSGDYEICVEMLSVLGSQSKPKIRVSLHIYFVLARNHQQCDSREIRIGSIPVIIINSALHIRESEARNIRLVVGIMTFRPQGAVQQCDQCARGRDMAPLIVQSWTYNT</sequence>
<dbReference type="EMBL" id="DF143575">
    <property type="protein sequence ID" value="GAA53738.1"/>
    <property type="molecule type" value="Genomic_DNA"/>
</dbReference>
<reference evidence="1" key="1">
    <citation type="journal article" date="2011" name="Genome Biol.">
        <title>The draft genome of the carcinogenic human liver fluke Clonorchis sinensis.</title>
        <authorList>
            <person name="Wang X."/>
            <person name="Chen W."/>
            <person name="Huang Y."/>
            <person name="Sun J."/>
            <person name="Men J."/>
            <person name="Liu H."/>
            <person name="Luo F."/>
            <person name="Guo L."/>
            <person name="Lv X."/>
            <person name="Deng C."/>
            <person name="Zhou C."/>
            <person name="Fan Y."/>
            <person name="Li X."/>
            <person name="Huang L."/>
            <person name="Hu Y."/>
            <person name="Liang C."/>
            <person name="Hu X."/>
            <person name="Xu J."/>
            <person name="Yu X."/>
        </authorList>
    </citation>
    <scope>NUCLEOTIDE SEQUENCE [LARGE SCALE GENOMIC DNA]</scope>
    <source>
        <strain evidence="1">Henan</strain>
    </source>
</reference>
<name>G7YLA7_CLOSI</name>
<organism evidence="1 2">
    <name type="scientific">Clonorchis sinensis</name>
    <name type="common">Chinese liver fluke</name>
    <dbReference type="NCBI Taxonomy" id="79923"/>
    <lineage>
        <taxon>Eukaryota</taxon>
        <taxon>Metazoa</taxon>
        <taxon>Spiralia</taxon>
        <taxon>Lophotrochozoa</taxon>
        <taxon>Platyhelminthes</taxon>
        <taxon>Trematoda</taxon>
        <taxon>Digenea</taxon>
        <taxon>Opisthorchiida</taxon>
        <taxon>Opisthorchiata</taxon>
        <taxon>Opisthorchiidae</taxon>
        <taxon>Clonorchis</taxon>
    </lineage>
</organism>
<proteinExistence type="predicted"/>